<dbReference type="FunFam" id="3.90.550.10:FF:000252">
    <property type="entry name" value="Protein O-linked-mannose beta-1,2-N-acetylglucosaminyltransferase 1"/>
    <property type="match status" value="1"/>
</dbReference>
<dbReference type="PANTHER" id="PTHR10468">
    <property type="entry name" value="PROTEIN O-LINKED-MANNOSE BETA-1,2-N-ACETYLGLUCOSAMINYLTRANSFERASE 1/ALPHA-1,3-MANNOSYL-GLYCOPROTEIN 2-BETA-N-ACETYLGLUCOSAMINYLTRANSFERASE"/>
    <property type="match status" value="1"/>
</dbReference>
<name>A0AB34JCB5_PRYPA</name>
<organism evidence="19 20">
    <name type="scientific">Prymnesium parvum</name>
    <name type="common">Toxic golden alga</name>
    <dbReference type="NCBI Taxonomy" id="97485"/>
    <lineage>
        <taxon>Eukaryota</taxon>
        <taxon>Haptista</taxon>
        <taxon>Haptophyta</taxon>
        <taxon>Prymnesiophyceae</taxon>
        <taxon>Prymnesiales</taxon>
        <taxon>Prymnesiaceae</taxon>
        <taxon>Prymnesium</taxon>
    </lineage>
</organism>
<dbReference type="EMBL" id="JBGBPQ010000010">
    <property type="protein sequence ID" value="KAL1518633.1"/>
    <property type="molecule type" value="Genomic_DNA"/>
</dbReference>
<evidence type="ECO:0000256" key="12">
    <source>
        <dbReference type="ARBA" id="ARBA00023136"/>
    </source>
</evidence>
<protein>
    <recommendedName>
        <fullName evidence="14">alpha-1,3-mannosyl-glycoprotein 2-beta-N-acetylglucosaminyltransferase</fullName>
        <ecNumber evidence="14">2.4.1.101</ecNumber>
    </recommendedName>
    <alternativeName>
        <fullName evidence="15">N-glycosyl-oligosaccharide-glycoprotein N-acetylglucosaminyltransferase I</fullName>
    </alternativeName>
</protein>
<dbReference type="Gene3D" id="3.10.180.20">
    <property type="entry name" value="N-Acetylglucosaminyltransferase I, Domain 2"/>
    <property type="match status" value="1"/>
</dbReference>
<dbReference type="Proteomes" id="UP001515480">
    <property type="component" value="Unassembled WGS sequence"/>
</dbReference>
<feature type="chain" id="PRO_5044303723" description="alpha-1,3-mannosyl-glycoprotein 2-beta-N-acetylglucosaminyltransferase" evidence="18">
    <location>
        <begin position="31"/>
        <end position="491"/>
    </location>
</feature>
<dbReference type="InterPro" id="IPR029044">
    <property type="entry name" value="Nucleotide-diphossugar_trans"/>
</dbReference>
<keyword evidence="20" id="KW-1185">Reference proteome</keyword>
<dbReference type="EC" id="2.4.1.101" evidence="14"/>
<evidence type="ECO:0000256" key="3">
    <source>
        <dbReference type="ARBA" id="ARBA00004922"/>
    </source>
</evidence>
<keyword evidence="12" id="KW-0472">Membrane</keyword>
<proteinExistence type="inferred from homology"/>
<comment type="pathway">
    <text evidence="3">Protein modification; protein glycosylation.</text>
</comment>
<dbReference type="InterPro" id="IPR004139">
    <property type="entry name" value="Glyco_trans_13"/>
</dbReference>
<sequence>MRLSARSVFLGCVPFLTLVAFLSNGQLLSGSLWCDQRIARLASESDTKVRQAMAELSAALGQQAATLRMLQEEQARRRTLHRQLEELQHAGARAPRPPPSLHPPAEAIANVSTRRGAAAGGVIGSAEGGGSRAVATSGPGVLRPNTIAVVVIAYSRPEYLDRALRSILAHHPGGDGFHVYVSQDGEHAGVQQTIEQHKVRRLVHPRTTLKLRRNTYVAKHPGYAYLAVHYGWALQTLFDAPGNGSAAKSYEGVIILEEDIEVAPDFFDYFAATAPLLYKDDSLLCVSAFNDNGQAKYSGDPTALHRSDFFPGLGWLMSRRLWAQLGPTWPNEDGFWDDWLREPPQRRGRSSIYPEVSRTYTFGEKGVSIGQFFHKYLGRIQLNSKRVDWQSQSLDYLLKEQYDAELTRQVNAAPSVPLDDALTSATDARVLYKDSKEFISICRRLGIMEDLKAGVPRTGYKGIVILKVNSKRIYISPSYRVDQDITKPLPG</sequence>
<evidence type="ECO:0000313" key="19">
    <source>
        <dbReference type="EMBL" id="KAL1518633.1"/>
    </source>
</evidence>
<evidence type="ECO:0000256" key="13">
    <source>
        <dbReference type="ARBA" id="ARBA00023211"/>
    </source>
</evidence>
<dbReference type="PANTHER" id="PTHR10468:SF0">
    <property type="entry name" value="ALPHA-1,3-MANNOSYL-GLYCOPROTEIN 2-BETA-N-ACETYLGLUCOSAMINYLTRANSFERASE"/>
    <property type="match status" value="1"/>
</dbReference>
<reference evidence="19 20" key="1">
    <citation type="journal article" date="2024" name="Science">
        <title>Giant polyketide synthase enzymes in the biosynthesis of giant marine polyether toxins.</title>
        <authorList>
            <person name="Fallon T.R."/>
            <person name="Shende V.V."/>
            <person name="Wierzbicki I.H."/>
            <person name="Pendleton A.L."/>
            <person name="Watervoot N.F."/>
            <person name="Auber R.P."/>
            <person name="Gonzalez D.J."/>
            <person name="Wisecaver J.H."/>
            <person name="Moore B.S."/>
        </authorList>
    </citation>
    <scope>NUCLEOTIDE SEQUENCE [LARGE SCALE GENOMIC DNA]</scope>
    <source>
        <strain evidence="19 20">12B1</strain>
    </source>
</reference>
<dbReference type="GO" id="GO:0000139">
    <property type="term" value="C:Golgi membrane"/>
    <property type="evidence" value="ECO:0007669"/>
    <property type="project" value="UniProtKB-SubCell"/>
</dbReference>
<dbReference type="GO" id="GO:0046872">
    <property type="term" value="F:metal ion binding"/>
    <property type="evidence" value="ECO:0007669"/>
    <property type="project" value="UniProtKB-KW"/>
</dbReference>
<keyword evidence="18" id="KW-0732">Signal</keyword>
<comment type="cofactor">
    <cofactor evidence="1">
        <name>Mn(2+)</name>
        <dbReference type="ChEBI" id="CHEBI:29035"/>
    </cofactor>
</comment>
<keyword evidence="7" id="KW-0812">Transmembrane</keyword>
<evidence type="ECO:0000313" key="20">
    <source>
        <dbReference type="Proteomes" id="UP001515480"/>
    </source>
</evidence>
<evidence type="ECO:0000256" key="17">
    <source>
        <dbReference type="SAM" id="Coils"/>
    </source>
</evidence>
<evidence type="ECO:0000256" key="2">
    <source>
        <dbReference type="ARBA" id="ARBA00004323"/>
    </source>
</evidence>
<keyword evidence="13" id="KW-0464">Manganese</keyword>
<feature type="coiled-coil region" evidence="17">
    <location>
        <begin position="53"/>
        <end position="90"/>
    </location>
</feature>
<comment type="subcellular location">
    <subcellularLocation>
        <location evidence="2">Golgi apparatus membrane</location>
        <topology evidence="2">Single-pass type II membrane protein</topology>
    </subcellularLocation>
</comment>
<evidence type="ECO:0000256" key="11">
    <source>
        <dbReference type="ARBA" id="ARBA00023034"/>
    </source>
</evidence>
<keyword evidence="8" id="KW-0479">Metal-binding</keyword>
<evidence type="ECO:0000256" key="8">
    <source>
        <dbReference type="ARBA" id="ARBA00022723"/>
    </source>
</evidence>
<keyword evidence="6" id="KW-0808">Transferase</keyword>
<evidence type="ECO:0000256" key="15">
    <source>
        <dbReference type="ARBA" id="ARBA00041712"/>
    </source>
</evidence>
<dbReference type="Pfam" id="PF03071">
    <property type="entry name" value="GNT-I"/>
    <property type="match status" value="1"/>
</dbReference>
<gene>
    <name evidence="19" type="ORF">AB1Y20_002921</name>
</gene>
<evidence type="ECO:0000256" key="7">
    <source>
        <dbReference type="ARBA" id="ARBA00022692"/>
    </source>
</evidence>
<evidence type="ECO:0000256" key="9">
    <source>
        <dbReference type="ARBA" id="ARBA00022968"/>
    </source>
</evidence>
<evidence type="ECO:0000256" key="10">
    <source>
        <dbReference type="ARBA" id="ARBA00022989"/>
    </source>
</evidence>
<keyword evidence="17" id="KW-0175">Coiled coil</keyword>
<evidence type="ECO:0000256" key="4">
    <source>
        <dbReference type="ARBA" id="ARBA00006492"/>
    </source>
</evidence>
<evidence type="ECO:0000256" key="5">
    <source>
        <dbReference type="ARBA" id="ARBA00022676"/>
    </source>
</evidence>
<evidence type="ECO:0000256" key="6">
    <source>
        <dbReference type="ARBA" id="ARBA00022679"/>
    </source>
</evidence>
<comment type="caution">
    <text evidence="19">The sequence shown here is derived from an EMBL/GenBank/DDBJ whole genome shotgun (WGS) entry which is preliminary data.</text>
</comment>
<dbReference type="SUPFAM" id="SSF53448">
    <property type="entry name" value="Nucleotide-diphospho-sugar transferases"/>
    <property type="match status" value="1"/>
</dbReference>
<dbReference type="GO" id="GO:0003827">
    <property type="term" value="F:alpha-1,3-mannosylglycoprotein 2-beta-N-acetylglucosaminyltransferase activity"/>
    <property type="evidence" value="ECO:0007669"/>
    <property type="project" value="UniProtKB-EC"/>
</dbReference>
<accession>A0AB34JCB5</accession>
<evidence type="ECO:0000256" key="1">
    <source>
        <dbReference type="ARBA" id="ARBA00001936"/>
    </source>
</evidence>
<dbReference type="InterPro" id="IPR052261">
    <property type="entry name" value="Glycosyltransferase_13"/>
</dbReference>
<keyword evidence="10" id="KW-1133">Transmembrane helix</keyword>
<keyword evidence="9" id="KW-0735">Signal-anchor</keyword>
<evidence type="ECO:0000256" key="16">
    <source>
        <dbReference type="ARBA" id="ARBA00049421"/>
    </source>
</evidence>
<dbReference type="AlphaFoldDB" id="A0AB34JCB5"/>
<comment type="similarity">
    <text evidence="4">Belongs to the glycosyltransferase 13 family.</text>
</comment>
<keyword evidence="5" id="KW-0328">Glycosyltransferase</keyword>
<evidence type="ECO:0000256" key="14">
    <source>
        <dbReference type="ARBA" id="ARBA00038949"/>
    </source>
</evidence>
<comment type="catalytic activity">
    <reaction evidence="16">
        <text>N(4)-(alpha-D-Man-(1-&gt;3)-[alpha-D-Man-(1-&gt;3)-[alpha-D-Man-(1-&gt;6)]-alpha-D-Man-(1-&gt;6)]-beta-D-Man-(1-&gt;4)-beta-D-GlcNAc-(1-&gt;4)-beta-D-GlcNAc)-L-asparaginyl-[protein] (N-glucan mannose isomer 5A1,2) + UDP-N-acetyl-alpha-D-glucosamine = N(4)-{beta-D-GlcNAc-(1-&gt;2)-alpha-D-Man-(1-&gt;3)-[alpha-D-Man-(1-&gt;3)-[alpha-D-Man-(1-&gt;6)]-alpha-D-Man-(1-&gt;6)]-beta-D-Man-(1-&gt;4)-beta-D-GlcNAc-(1-&gt;4)-beta-D-GlcNAc}-L-asparaginyl-[protein] + UDP + H(+)</text>
        <dbReference type="Rhea" id="RHEA:11456"/>
        <dbReference type="Rhea" id="RHEA-COMP:14367"/>
        <dbReference type="Rhea" id="RHEA-COMP:14368"/>
        <dbReference type="ChEBI" id="CHEBI:15378"/>
        <dbReference type="ChEBI" id="CHEBI:57705"/>
        <dbReference type="ChEBI" id="CHEBI:58223"/>
        <dbReference type="ChEBI" id="CHEBI:59087"/>
        <dbReference type="ChEBI" id="CHEBI:60625"/>
        <dbReference type="EC" id="2.4.1.101"/>
    </reaction>
</comment>
<dbReference type="Gene3D" id="3.90.550.10">
    <property type="entry name" value="Spore Coat Polysaccharide Biosynthesis Protein SpsA, Chain A"/>
    <property type="match status" value="1"/>
</dbReference>
<evidence type="ECO:0000256" key="18">
    <source>
        <dbReference type="SAM" id="SignalP"/>
    </source>
</evidence>
<feature type="signal peptide" evidence="18">
    <location>
        <begin position="1"/>
        <end position="30"/>
    </location>
</feature>
<keyword evidence="11" id="KW-0333">Golgi apparatus</keyword>